<dbReference type="AlphaFoldDB" id="A0A1Q9C1Y0"/>
<proteinExistence type="predicted"/>
<dbReference type="GO" id="GO:0035269">
    <property type="term" value="P:protein O-linked glycosylation via mannose"/>
    <property type="evidence" value="ECO:0007669"/>
    <property type="project" value="TreeGrafter"/>
</dbReference>
<evidence type="ECO:0000313" key="8">
    <source>
        <dbReference type="Proteomes" id="UP000186817"/>
    </source>
</evidence>
<name>A0A1Q9C1Y0_SYMMI</name>
<reference evidence="7 8" key="1">
    <citation type="submission" date="2016-02" db="EMBL/GenBank/DDBJ databases">
        <title>Genome analysis of coral dinoflagellate symbionts highlights evolutionary adaptations to a symbiotic lifestyle.</title>
        <authorList>
            <person name="Aranda M."/>
            <person name="Li Y."/>
            <person name="Liew Y.J."/>
            <person name="Baumgarten S."/>
            <person name="Simakov O."/>
            <person name="Wilson M."/>
            <person name="Piel J."/>
            <person name="Ashoor H."/>
            <person name="Bougouffa S."/>
            <person name="Bajic V.B."/>
            <person name="Ryu T."/>
            <person name="Ravasi T."/>
            <person name="Bayer T."/>
            <person name="Micklem G."/>
            <person name="Kim H."/>
            <person name="Bhak J."/>
            <person name="Lajeunesse T.C."/>
            <person name="Voolstra C.R."/>
        </authorList>
    </citation>
    <scope>NUCLEOTIDE SEQUENCE [LARGE SCALE GENOMIC DNA]</scope>
    <source>
        <strain evidence="7 8">CCMP2467</strain>
    </source>
</reference>
<evidence type="ECO:0000256" key="4">
    <source>
        <dbReference type="ARBA" id="ARBA00022989"/>
    </source>
</evidence>
<evidence type="ECO:0000256" key="1">
    <source>
        <dbReference type="ARBA" id="ARBA00004606"/>
    </source>
</evidence>
<comment type="subcellular location">
    <subcellularLocation>
        <location evidence="1">Membrane</location>
        <topology evidence="1">Single-pass type II membrane protein</topology>
    </subcellularLocation>
</comment>
<dbReference type="GO" id="GO:0042285">
    <property type="term" value="F:xylosyltransferase activity"/>
    <property type="evidence" value="ECO:0007669"/>
    <property type="project" value="TreeGrafter"/>
</dbReference>
<keyword evidence="5" id="KW-0472">Membrane</keyword>
<keyword evidence="2" id="KW-0812">Transmembrane</keyword>
<evidence type="ECO:0000256" key="5">
    <source>
        <dbReference type="ARBA" id="ARBA00023136"/>
    </source>
</evidence>
<sequence>DRLPRLARLAAHWGGHVIAAVLCTGPEGRAVDPSRASRVSAWRKQCEEKELCIVVLQPPPTEVQIFAQPRRPWHPIALPFGWKALYPSVRLELLLLEWISDEEAFYPVWDRLPRLARLAAHWGGHVIAAVLCTGPEGRAVDPSRASRVSAWRKQCEDLCAATEALYPSVRLELLLLEWISDEEAFYPVNALRNFALSLAKHFEFVLQLDVDFLPSRNLRQLLESEA</sequence>
<keyword evidence="6" id="KW-0325">Glycoprotein</keyword>
<keyword evidence="8" id="KW-1185">Reference proteome</keyword>
<feature type="non-terminal residue" evidence="7">
    <location>
        <position position="1"/>
    </location>
</feature>
<dbReference type="PANTHER" id="PTHR12270">
    <property type="entry name" value="GLYCOSYLTRANSFERASE-RELATED"/>
    <property type="match status" value="1"/>
</dbReference>
<dbReference type="GO" id="GO:0015020">
    <property type="term" value="F:glucuronosyltransferase activity"/>
    <property type="evidence" value="ECO:0007669"/>
    <property type="project" value="TreeGrafter"/>
</dbReference>
<evidence type="ECO:0000256" key="3">
    <source>
        <dbReference type="ARBA" id="ARBA00022968"/>
    </source>
</evidence>
<evidence type="ECO:0000256" key="6">
    <source>
        <dbReference type="ARBA" id="ARBA00023180"/>
    </source>
</evidence>
<evidence type="ECO:0000313" key="7">
    <source>
        <dbReference type="EMBL" id="OLP76933.1"/>
    </source>
</evidence>
<dbReference type="GO" id="GO:0016020">
    <property type="term" value="C:membrane"/>
    <property type="evidence" value="ECO:0007669"/>
    <property type="project" value="UniProtKB-SubCell"/>
</dbReference>
<dbReference type="EMBL" id="LSRX01001883">
    <property type="protein sequence ID" value="OLP76933.1"/>
    <property type="molecule type" value="Genomic_DNA"/>
</dbReference>
<dbReference type="InterPro" id="IPR051292">
    <property type="entry name" value="Xyl/GlcA_transferase"/>
</dbReference>
<dbReference type="Proteomes" id="UP000186817">
    <property type="component" value="Unassembled WGS sequence"/>
</dbReference>
<organism evidence="7 8">
    <name type="scientific">Symbiodinium microadriaticum</name>
    <name type="common">Dinoflagellate</name>
    <name type="synonym">Zooxanthella microadriatica</name>
    <dbReference type="NCBI Taxonomy" id="2951"/>
    <lineage>
        <taxon>Eukaryota</taxon>
        <taxon>Sar</taxon>
        <taxon>Alveolata</taxon>
        <taxon>Dinophyceae</taxon>
        <taxon>Suessiales</taxon>
        <taxon>Symbiodiniaceae</taxon>
        <taxon>Symbiodinium</taxon>
    </lineage>
</organism>
<dbReference type="PANTHER" id="PTHR12270:SF52">
    <property type="entry name" value="GLYCOSYLTRANSFERASE-LIKE PROTEIN GNT13-RELATED"/>
    <property type="match status" value="1"/>
</dbReference>
<comment type="caution">
    <text evidence="7">The sequence shown here is derived from an EMBL/GenBank/DDBJ whole genome shotgun (WGS) entry which is preliminary data.</text>
</comment>
<evidence type="ECO:0000256" key="2">
    <source>
        <dbReference type="ARBA" id="ARBA00022692"/>
    </source>
</evidence>
<dbReference type="Pfam" id="PF13896">
    <property type="entry name" value="Glyco_transf_49"/>
    <property type="match status" value="1"/>
</dbReference>
<keyword evidence="3" id="KW-0735">Signal-anchor</keyword>
<protein>
    <submittedName>
        <fullName evidence="7">Uncharacterized protein</fullName>
    </submittedName>
</protein>
<dbReference type="OrthoDB" id="411524at2759"/>
<keyword evidence="4" id="KW-1133">Transmembrane helix</keyword>
<accession>A0A1Q9C1Y0</accession>
<gene>
    <name evidence="7" type="ORF">AK812_SmicGene43067</name>
</gene>